<dbReference type="InterPro" id="IPR000182">
    <property type="entry name" value="GNAT_dom"/>
</dbReference>
<feature type="domain" description="N-acetyltransferase" evidence="3">
    <location>
        <begin position="21"/>
        <end position="162"/>
    </location>
</feature>
<dbReference type="Gene3D" id="3.40.630.30">
    <property type="match status" value="1"/>
</dbReference>
<proteinExistence type="predicted"/>
<dbReference type="OrthoDB" id="9793138at2"/>
<dbReference type="SUPFAM" id="SSF55729">
    <property type="entry name" value="Acyl-CoA N-acyltransferases (Nat)"/>
    <property type="match status" value="1"/>
</dbReference>
<sequence>MTTAAERASDQYRPYPLGDGLILRRARAADVPAIVELVAPMVDARILVPKERVDYFEGIHEFWLVLELQDDGSEVLAGCAACHLIWSDVAEVRTIATSPAYRGRGIGRTLVEQVLADARVLGAKRVFCLTFETDFFSSLGFEVIEGTPVAPEVYVELLHSRDEGTAEFLDLARVKPNTLGNSRMLRTL</sequence>
<dbReference type="GO" id="GO:0008080">
    <property type="term" value="F:N-acetyltransferase activity"/>
    <property type="evidence" value="ECO:0007669"/>
    <property type="project" value="InterPro"/>
</dbReference>
<keyword evidence="1 4" id="KW-0808">Transferase</keyword>
<dbReference type="GO" id="GO:0005737">
    <property type="term" value="C:cytoplasm"/>
    <property type="evidence" value="ECO:0007669"/>
    <property type="project" value="TreeGrafter"/>
</dbReference>
<dbReference type="PANTHER" id="PTHR43626">
    <property type="entry name" value="ACYL-COA N-ACYLTRANSFERASE"/>
    <property type="match status" value="1"/>
</dbReference>
<dbReference type="EMBL" id="FXZM01000001">
    <property type="protein sequence ID" value="SMY10562.1"/>
    <property type="molecule type" value="Genomic_DNA"/>
</dbReference>
<dbReference type="AlphaFoldDB" id="A0A2H1L132"/>
<reference evidence="5" key="1">
    <citation type="submission" date="2017-03" db="EMBL/GenBank/DDBJ databases">
        <authorList>
            <person name="Monnet C."/>
        </authorList>
    </citation>
    <scope>NUCLEOTIDE SEQUENCE [LARGE SCALE GENOMIC DNA]</scope>
    <source>
        <strain evidence="5">SJ5-8</strain>
    </source>
</reference>
<dbReference type="Proteomes" id="UP000234462">
    <property type="component" value="Unassembled WGS sequence"/>
</dbReference>
<dbReference type="InterPro" id="IPR016181">
    <property type="entry name" value="Acyl_CoA_acyltransferase"/>
</dbReference>
<dbReference type="InterPro" id="IPR045039">
    <property type="entry name" value="NSI-like"/>
</dbReference>
<name>A0A2H1L132_9MICO</name>
<dbReference type="RefSeq" id="WP_087007482.1">
    <property type="nucleotide sequence ID" value="NZ_FXZM01000001.1"/>
</dbReference>
<evidence type="ECO:0000313" key="5">
    <source>
        <dbReference type="Proteomes" id="UP000234462"/>
    </source>
</evidence>
<evidence type="ECO:0000313" key="4">
    <source>
        <dbReference type="EMBL" id="SMY10562.1"/>
    </source>
</evidence>
<dbReference type="PROSITE" id="PS51186">
    <property type="entry name" value="GNAT"/>
    <property type="match status" value="1"/>
</dbReference>
<evidence type="ECO:0000259" key="3">
    <source>
        <dbReference type="PROSITE" id="PS51186"/>
    </source>
</evidence>
<dbReference type="Pfam" id="PF00583">
    <property type="entry name" value="Acetyltransf_1"/>
    <property type="match status" value="1"/>
</dbReference>
<evidence type="ECO:0000256" key="2">
    <source>
        <dbReference type="ARBA" id="ARBA00023315"/>
    </source>
</evidence>
<gene>
    <name evidence="4" type="ORF">BJEO58_00132</name>
</gene>
<protein>
    <submittedName>
        <fullName evidence="4">Amino-acid N-acetyltransferase</fullName>
        <ecNumber evidence="4">2.3.1.1</ecNumber>
    </submittedName>
</protein>
<dbReference type="NCBIfam" id="NF005921">
    <property type="entry name" value="PRK07922.1"/>
    <property type="match status" value="1"/>
</dbReference>
<keyword evidence="5" id="KW-1185">Reference proteome</keyword>
<evidence type="ECO:0000256" key="1">
    <source>
        <dbReference type="ARBA" id="ARBA00022679"/>
    </source>
</evidence>
<dbReference type="PANTHER" id="PTHR43626:SF4">
    <property type="entry name" value="GCN5-RELATED N-ACETYLTRANSFERASE 2, CHLOROPLASTIC"/>
    <property type="match status" value="1"/>
</dbReference>
<organism evidence="4 5">
    <name type="scientific">Brevibacterium jeotgali</name>
    <dbReference type="NCBI Taxonomy" id="1262550"/>
    <lineage>
        <taxon>Bacteria</taxon>
        <taxon>Bacillati</taxon>
        <taxon>Actinomycetota</taxon>
        <taxon>Actinomycetes</taxon>
        <taxon>Micrococcales</taxon>
        <taxon>Brevibacteriaceae</taxon>
        <taxon>Brevibacterium</taxon>
    </lineage>
</organism>
<keyword evidence="2 4" id="KW-0012">Acyltransferase</keyword>
<dbReference type="EC" id="2.3.1.1" evidence="4"/>
<accession>A0A2H1L132</accession>
<dbReference type="CDD" id="cd04301">
    <property type="entry name" value="NAT_SF"/>
    <property type="match status" value="1"/>
</dbReference>